<dbReference type="EMBL" id="JPIU01000040">
    <property type="protein sequence ID" value="KIO44026.1"/>
    <property type="molecule type" value="Genomic_DNA"/>
</dbReference>
<reference evidence="3 6" key="1">
    <citation type="submission" date="2014-07" db="EMBL/GenBank/DDBJ databases">
        <title>Porphyromonadaceae bacterium OUH 308042 = ATCC BAA-2681 = DSM 28342 draft genome.</title>
        <authorList>
            <person name="Sydenham T.V."/>
            <person name="Hasman H."/>
            <person name="Justensen U.S."/>
        </authorList>
    </citation>
    <scope>NUCLEOTIDE SEQUENCE [LARGE SCALE GENOMIC DNA]</scope>
    <source>
        <strain evidence="3 6">OUH 308042</strain>
    </source>
</reference>
<feature type="domain" description="Metalloprotease TldD/E C-terminal" evidence="2">
    <location>
        <begin position="299"/>
        <end position="434"/>
    </location>
</feature>
<evidence type="ECO:0000313" key="6">
    <source>
        <dbReference type="Proteomes" id="UP000031980"/>
    </source>
</evidence>
<accession>A0A0C3RD08</accession>
<dbReference type="InterPro" id="IPR036059">
    <property type="entry name" value="TldD/PmbA_sf"/>
</dbReference>
<dbReference type="EMBL" id="JPIT01000007">
    <property type="protein sequence ID" value="KIO47314.1"/>
    <property type="molecule type" value="Genomic_DNA"/>
</dbReference>
<evidence type="ECO:0000313" key="3">
    <source>
        <dbReference type="EMBL" id="KIO44026.1"/>
    </source>
</evidence>
<organism evidence="3 6">
    <name type="scientific">Sanguibacteroides justesenii</name>
    <dbReference type="NCBI Taxonomy" id="1547597"/>
    <lineage>
        <taxon>Bacteria</taxon>
        <taxon>Pseudomonadati</taxon>
        <taxon>Bacteroidota</taxon>
        <taxon>Bacteroidia</taxon>
        <taxon>Bacteroidales</taxon>
        <taxon>Porphyromonadaceae</taxon>
        <taxon>Sanguibacteroides</taxon>
    </lineage>
</organism>
<evidence type="ECO:0000313" key="4">
    <source>
        <dbReference type="EMBL" id="KIO47314.1"/>
    </source>
</evidence>
<sequence>MDKNGKIMKYRVLLTLILLSGVLHAQTPEELIIFTAMGDEQVRTKERLALPMMSKPFYVSYAVSLSRQYSVEATLGSVLNSVLLPLHLMGTAQVLIGDYNRTNDLRHVGQFLRVDLGGEIDYNAIRFGFWLASDQAYKIALQEFSAKKAYLEANPYEVPQGLPDLLPTPSVEKMVQAKQPYISGISEVETMARELSAVFGHYKEIIGSKVILQGNEMTFYKLTTEQVAIKQPLDFVELYMEAAVMTATGEYIRDSYILLAPSFTALPALDELKQIVAGFARRLMDLKNAEVFREEYSGPILFENEAVRQIFTENLLGNNGGLCTYRMPLGEREATTSFEDKIGKKLLDSRLSVVNYSSMTEYMSVPLLGSYVVDAEGVVPEEEMLLVDKGVLKKELNGKIPTNKVRYSTGSARFIPARGDVIYVTAPGTLHVKANDGLKPEAMKKALLKVAKEEKMDYAYIVRRLSGNASLLYRVDVKTGKETQVRFGKVSPVNMAKLKNIRAICSSERVNNFILDKGAVVSMIYPASFLLDNADITVMNVRKRKPPVLKNPLLE</sequence>
<proteinExistence type="predicted"/>
<dbReference type="InterPro" id="IPR045569">
    <property type="entry name" value="Metalloprtase-TldD/E_C"/>
</dbReference>
<name>A0A0C3RD08_9PORP</name>
<comment type="caution">
    <text evidence="3">The sequence shown here is derived from an EMBL/GenBank/DDBJ whole genome shotgun (WGS) entry which is preliminary data.</text>
</comment>
<reference evidence="4 5" key="2">
    <citation type="submission" date="2014-07" db="EMBL/GenBank/DDBJ databases">
        <title>Porphyromonadaceae bacterium OUH 334697 = ATCC BAA-2682 = DSM 28341 draft genome.</title>
        <authorList>
            <person name="Sydenham T.V."/>
            <person name="Hasman H."/>
            <person name="Justesen U.S."/>
        </authorList>
    </citation>
    <scope>NUCLEOTIDE SEQUENCE [LARGE SCALE GENOMIC DNA]</scope>
    <source>
        <strain evidence="4 5">OUH 334697</strain>
    </source>
</reference>
<dbReference type="GO" id="GO:0008237">
    <property type="term" value="F:metallopeptidase activity"/>
    <property type="evidence" value="ECO:0007669"/>
    <property type="project" value="InterPro"/>
</dbReference>
<dbReference type="Proteomes" id="UP000031980">
    <property type="component" value="Unassembled WGS sequence"/>
</dbReference>
<keyword evidence="1" id="KW-0732">Signal</keyword>
<gene>
    <name evidence="3" type="ORF">BA92_11620</name>
    <name evidence="4" type="ORF">IE90_01630</name>
</gene>
<evidence type="ECO:0000259" key="2">
    <source>
        <dbReference type="Pfam" id="PF19289"/>
    </source>
</evidence>
<dbReference type="OrthoDB" id="1091538at2"/>
<feature type="chain" id="PRO_5043118884" description="Metalloprotease TldD/E C-terminal domain-containing protein" evidence="1">
    <location>
        <begin position="26"/>
        <end position="555"/>
    </location>
</feature>
<keyword evidence="6" id="KW-1185">Reference proteome</keyword>
<evidence type="ECO:0000313" key="5">
    <source>
        <dbReference type="Proteomes" id="UP000031937"/>
    </source>
</evidence>
<dbReference type="Proteomes" id="UP000031937">
    <property type="component" value="Unassembled WGS sequence"/>
</dbReference>
<dbReference type="SUPFAM" id="SSF111283">
    <property type="entry name" value="Putative modulator of DNA gyrase, PmbA/TldD"/>
    <property type="match status" value="1"/>
</dbReference>
<dbReference type="AlphaFoldDB" id="A0A0C3RD08"/>
<dbReference type="Pfam" id="PF19289">
    <property type="entry name" value="PmbA_TldD_3rd"/>
    <property type="match status" value="1"/>
</dbReference>
<feature type="signal peptide" evidence="1">
    <location>
        <begin position="1"/>
        <end position="25"/>
    </location>
</feature>
<protein>
    <recommendedName>
        <fullName evidence="2">Metalloprotease TldD/E C-terminal domain-containing protein</fullName>
    </recommendedName>
</protein>
<evidence type="ECO:0000256" key="1">
    <source>
        <dbReference type="SAM" id="SignalP"/>
    </source>
</evidence>
<dbReference type="GO" id="GO:0006508">
    <property type="term" value="P:proteolysis"/>
    <property type="evidence" value="ECO:0007669"/>
    <property type="project" value="InterPro"/>
</dbReference>